<dbReference type="InterPro" id="IPR050079">
    <property type="entry name" value="DEAD_box_RNA_helicase"/>
</dbReference>
<dbReference type="PROSITE" id="PS51192">
    <property type="entry name" value="HELICASE_ATP_BIND_1"/>
    <property type="match status" value="1"/>
</dbReference>
<keyword evidence="4" id="KW-0067">ATP-binding</keyword>
<evidence type="ECO:0000313" key="8">
    <source>
        <dbReference type="EMBL" id="OHX66378.1"/>
    </source>
</evidence>
<evidence type="ECO:0000259" key="6">
    <source>
        <dbReference type="PROSITE" id="PS51192"/>
    </source>
</evidence>
<dbReference type="GO" id="GO:0003724">
    <property type="term" value="F:RNA helicase activity"/>
    <property type="evidence" value="ECO:0007669"/>
    <property type="project" value="TreeGrafter"/>
</dbReference>
<proteinExistence type="inferred from homology"/>
<dbReference type="GO" id="GO:0016787">
    <property type="term" value="F:hydrolase activity"/>
    <property type="evidence" value="ECO:0007669"/>
    <property type="project" value="UniProtKB-KW"/>
</dbReference>
<dbReference type="GO" id="GO:0005829">
    <property type="term" value="C:cytosol"/>
    <property type="evidence" value="ECO:0007669"/>
    <property type="project" value="TreeGrafter"/>
</dbReference>
<dbReference type="SUPFAM" id="SSF52540">
    <property type="entry name" value="P-loop containing nucleoside triphosphate hydrolases"/>
    <property type="match status" value="1"/>
</dbReference>
<dbReference type="Pfam" id="PF00271">
    <property type="entry name" value="Helicase_C"/>
    <property type="match status" value="1"/>
</dbReference>
<dbReference type="CDD" id="cd00268">
    <property type="entry name" value="DEADc"/>
    <property type="match status" value="1"/>
</dbReference>
<dbReference type="SMART" id="SM00490">
    <property type="entry name" value="HELICc"/>
    <property type="match status" value="1"/>
</dbReference>
<dbReference type="Proteomes" id="UP000179797">
    <property type="component" value="Unassembled WGS sequence"/>
</dbReference>
<keyword evidence="9" id="KW-1185">Reference proteome</keyword>
<dbReference type="SMART" id="SM00487">
    <property type="entry name" value="DEXDc"/>
    <property type="match status" value="1"/>
</dbReference>
<reference evidence="8 9" key="1">
    <citation type="journal article" date="2012" name="Int. J. Syst. Evol. Microbiol.">
        <title>Flammeovirga pacifica sp. nov., isolated from deep-sea sediment.</title>
        <authorList>
            <person name="Xu H."/>
            <person name="Fu Y."/>
            <person name="Yang N."/>
            <person name="Ding Z."/>
            <person name="Lai Q."/>
            <person name="Zeng R."/>
        </authorList>
    </citation>
    <scope>NUCLEOTIDE SEQUENCE [LARGE SCALE GENOMIC DNA]</scope>
    <source>
        <strain evidence="9">DSM 24597 / LMG 26175 / WPAGA1</strain>
    </source>
</reference>
<keyword evidence="1" id="KW-0547">Nucleotide-binding</keyword>
<evidence type="ECO:0000313" key="9">
    <source>
        <dbReference type="Proteomes" id="UP000179797"/>
    </source>
</evidence>
<evidence type="ECO:0000256" key="2">
    <source>
        <dbReference type="ARBA" id="ARBA00022801"/>
    </source>
</evidence>
<sequence>MFPSKKTFNDLIDANLIEALHQLDISTPTPIQTEIIPLIDGQTNNLVSIAPTGTGKTLAYVLPLLKKISTSTEGTQLLVLVPTRELALQVVDVFQHFCSLYNFNVLSIIGGIHPGKQLRLLKNNPSVIVGTVGRTLDFLEGGHIKPNNIAHVIFDEGDKMFDMGFRQELEIILKKLPQAIRMYFFSATITTDINTFLKGFFNEYQKVIITKEEKENTLQQQVYFVDQRNKKRLLLHFLPSVKDKQLIIFCNTKKGVNFLEKTLKKEHYNCMGWHGGKPQSVRSKALLDFKEGNISILIATDVAARGIDIDDLELLLNYEVSKHQETFIHRIGRTARAGKSGVAIHFVDGTEKELFHNITSELEHQIEVIEHEFPQLEMEEDLERDRIRKINFRDRR</sequence>
<dbReference type="OrthoDB" id="9805696at2"/>
<dbReference type="PANTHER" id="PTHR47959">
    <property type="entry name" value="ATP-DEPENDENT RNA HELICASE RHLE-RELATED"/>
    <property type="match status" value="1"/>
</dbReference>
<dbReference type="STRING" id="915059.NH26_08435"/>
<feature type="domain" description="Helicase ATP-binding" evidence="6">
    <location>
        <begin position="37"/>
        <end position="207"/>
    </location>
</feature>
<dbReference type="InterPro" id="IPR014001">
    <property type="entry name" value="Helicase_ATP-bd"/>
</dbReference>
<dbReference type="InterPro" id="IPR027417">
    <property type="entry name" value="P-loop_NTPase"/>
</dbReference>
<dbReference type="PROSITE" id="PS51194">
    <property type="entry name" value="HELICASE_CTER"/>
    <property type="match status" value="1"/>
</dbReference>
<evidence type="ECO:0000259" key="7">
    <source>
        <dbReference type="PROSITE" id="PS51194"/>
    </source>
</evidence>
<evidence type="ECO:0000256" key="3">
    <source>
        <dbReference type="ARBA" id="ARBA00022806"/>
    </source>
</evidence>
<keyword evidence="3" id="KW-0347">Helicase</keyword>
<evidence type="ECO:0000256" key="4">
    <source>
        <dbReference type="ARBA" id="ARBA00022840"/>
    </source>
</evidence>
<dbReference type="Pfam" id="PF00270">
    <property type="entry name" value="DEAD"/>
    <property type="match status" value="1"/>
</dbReference>
<evidence type="ECO:0008006" key="10">
    <source>
        <dbReference type="Google" id="ProtNLM"/>
    </source>
</evidence>
<comment type="similarity">
    <text evidence="5">Belongs to the DEAD box helicase family.</text>
</comment>
<keyword evidence="2" id="KW-0378">Hydrolase</keyword>
<dbReference type="CDD" id="cd18787">
    <property type="entry name" value="SF2_C_DEAD"/>
    <property type="match status" value="1"/>
</dbReference>
<dbReference type="RefSeq" id="WP_044224803.1">
    <property type="nucleotide sequence ID" value="NZ_JRYR02000001.1"/>
</dbReference>
<name>A0A1S1YZF4_FLAPC</name>
<accession>A0A1S1YZF4</accession>
<feature type="domain" description="Helicase C-terminal" evidence="7">
    <location>
        <begin position="233"/>
        <end position="381"/>
    </location>
</feature>
<protein>
    <recommendedName>
        <fullName evidence="10">RNA helicase</fullName>
    </recommendedName>
</protein>
<evidence type="ECO:0000256" key="1">
    <source>
        <dbReference type="ARBA" id="ARBA00022741"/>
    </source>
</evidence>
<dbReference type="InterPro" id="IPR001650">
    <property type="entry name" value="Helicase_C-like"/>
</dbReference>
<evidence type="ECO:0000256" key="5">
    <source>
        <dbReference type="ARBA" id="ARBA00038437"/>
    </source>
</evidence>
<dbReference type="GO" id="GO:0005524">
    <property type="term" value="F:ATP binding"/>
    <property type="evidence" value="ECO:0007669"/>
    <property type="project" value="UniProtKB-KW"/>
</dbReference>
<organism evidence="8 9">
    <name type="scientific">Flammeovirga pacifica</name>
    <dbReference type="NCBI Taxonomy" id="915059"/>
    <lineage>
        <taxon>Bacteria</taxon>
        <taxon>Pseudomonadati</taxon>
        <taxon>Bacteroidota</taxon>
        <taxon>Cytophagia</taxon>
        <taxon>Cytophagales</taxon>
        <taxon>Flammeovirgaceae</taxon>
        <taxon>Flammeovirga</taxon>
    </lineage>
</organism>
<gene>
    <name evidence="8" type="ORF">NH26_08435</name>
</gene>
<dbReference type="GO" id="GO:0003676">
    <property type="term" value="F:nucleic acid binding"/>
    <property type="evidence" value="ECO:0007669"/>
    <property type="project" value="InterPro"/>
</dbReference>
<dbReference type="InterPro" id="IPR011545">
    <property type="entry name" value="DEAD/DEAH_box_helicase_dom"/>
</dbReference>
<dbReference type="PANTHER" id="PTHR47959:SF13">
    <property type="entry name" value="ATP-DEPENDENT RNA HELICASE RHLE"/>
    <property type="match status" value="1"/>
</dbReference>
<dbReference type="InterPro" id="IPR044742">
    <property type="entry name" value="DEAD/DEAH_RhlB"/>
</dbReference>
<comment type="caution">
    <text evidence="8">The sequence shown here is derived from an EMBL/GenBank/DDBJ whole genome shotgun (WGS) entry which is preliminary data.</text>
</comment>
<dbReference type="EMBL" id="JRYR02000001">
    <property type="protein sequence ID" value="OHX66378.1"/>
    <property type="molecule type" value="Genomic_DNA"/>
</dbReference>
<dbReference type="AlphaFoldDB" id="A0A1S1YZF4"/>
<dbReference type="Gene3D" id="3.40.50.300">
    <property type="entry name" value="P-loop containing nucleotide triphosphate hydrolases"/>
    <property type="match status" value="2"/>
</dbReference>